<organism evidence="2 3">
    <name type="scientific">Pristionchus pacificus</name>
    <name type="common">Parasitic nematode worm</name>
    <dbReference type="NCBI Taxonomy" id="54126"/>
    <lineage>
        <taxon>Eukaryota</taxon>
        <taxon>Metazoa</taxon>
        <taxon>Ecdysozoa</taxon>
        <taxon>Nematoda</taxon>
        <taxon>Chromadorea</taxon>
        <taxon>Rhabditida</taxon>
        <taxon>Rhabditina</taxon>
        <taxon>Diplogasteromorpha</taxon>
        <taxon>Diplogasteroidea</taxon>
        <taxon>Neodiplogasteridae</taxon>
        <taxon>Pristionchus</taxon>
    </lineage>
</organism>
<dbReference type="EnsemblMetazoa" id="PPA42845.1">
    <property type="protein sequence ID" value="PPA42845.1"/>
    <property type="gene ID" value="WBGene00281214"/>
</dbReference>
<dbReference type="AlphaFoldDB" id="A0A2A6BI29"/>
<feature type="region of interest" description="Disordered" evidence="1">
    <location>
        <begin position="28"/>
        <end position="107"/>
    </location>
</feature>
<sequence>MEVVGSIDDNPRKPLKITIMRKLLVDDDSNIANISPNDEDNQDEAKNTSRKRQKKYYSQGQPQEETLDDDKIRAYRLPGDVDNQDHSAGNTPRKRSKKKKSRMDTIDEDRLSCTETCTYIMPYKRKNLSKT</sequence>
<protein>
    <submittedName>
        <fullName evidence="2">Uncharacterized protein</fullName>
    </submittedName>
</protein>
<accession>A0A2A6BI29</accession>
<evidence type="ECO:0000256" key="1">
    <source>
        <dbReference type="SAM" id="MobiDB-lite"/>
    </source>
</evidence>
<gene>
    <name evidence="2" type="primary">WBGene00281214</name>
</gene>
<evidence type="ECO:0000313" key="2">
    <source>
        <dbReference type="EnsemblMetazoa" id="PPA42845.1"/>
    </source>
</evidence>
<reference evidence="2" key="2">
    <citation type="submission" date="2022-06" db="UniProtKB">
        <authorList>
            <consortium name="EnsemblMetazoa"/>
        </authorList>
    </citation>
    <scope>IDENTIFICATION</scope>
    <source>
        <strain evidence="2">PS312</strain>
    </source>
</reference>
<keyword evidence="3" id="KW-1185">Reference proteome</keyword>
<name>A0A2A6BI29_PRIPA</name>
<dbReference type="Proteomes" id="UP000005239">
    <property type="component" value="Unassembled WGS sequence"/>
</dbReference>
<feature type="compositionally biased region" description="Basic residues" evidence="1">
    <location>
        <begin position="92"/>
        <end position="101"/>
    </location>
</feature>
<evidence type="ECO:0000313" key="3">
    <source>
        <dbReference type="Proteomes" id="UP000005239"/>
    </source>
</evidence>
<accession>A0A8R1Z106</accession>
<proteinExistence type="predicted"/>
<reference evidence="3" key="1">
    <citation type="journal article" date="2008" name="Nat. Genet.">
        <title>The Pristionchus pacificus genome provides a unique perspective on nematode lifestyle and parasitism.</title>
        <authorList>
            <person name="Dieterich C."/>
            <person name="Clifton S.W."/>
            <person name="Schuster L.N."/>
            <person name="Chinwalla A."/>
            <person name="Delehaunty K."/>
            <person name="Dinkelacker I."/>
            <person name="Fulton L."/>
            <person name="Fulton R."/>
            <person name="Godfrey J."/>
            <person name="Minx P."/>
            <person name="Mitreva M."/>
            <person name="Roeseler W."/>
            <person name="Tian H."/>
            <person name="Witte H."/>
            <person name="Yang S.P."/>
            <person name="Wilson R.K."/>
            <person name="Sommer R.J."/>
        </authorList>
    </citation>
    <scope>NUCLEOTIDE SEQUENCE [LARGE SCALE GENOMIC DNA]</scope>
    <source>
        <strain evidence="3">PS312</strain>
    </source>
</reference>